<gene>
    <name evidence="2" type="ORF">AMTR_s04720p00001590</name>
</gene>
<dbReference type="HOGENOM" id="CLU_1273761_0_0_1"/>
<name>U5D086_AMBTC</name>
<protein>
    <submittedName>
        <fullName evidence="2">Uncharacterized protein</fullName>
    </submittedName>
</protein>
<evidence type="ECO:0000313" key="2">
    <source>
        <dbReference type="EMBL" id="ERM97544.1"/>
    </source>
</evidence>
<proteinExistence type="predicted"/>
<feature type="region of interest" description="Disordered" evidence="1">
    <location>
        <begin position="37"/>
        <end position="67"/>
    </location>
</feature>
<accession>U5D086</accession>
<reference evidence="3" key="1">
    <citation type="journal article" date="2013" name="Science">
        <title>The Amborella genome and the evolution of flowering plants.</title>
        <authorList>
            <consortium name="Amborella Genome Project"/>
        </authorList>
    </citation>
    <scope>NUCLEOTIDE SEQUENCE [LARGE SCALE GENOMIC DNA]</scope>
</reference>
<sequence>MVESCLAKAKVEGSIPFFRLFGSKAALPALKHIKERQRTSRRSVKKLGWSASASSRPPQPPFSPKEGVCRTSASWRDRYRLRRYRSRPCLLVCEQNSHTASLLVIPSHTLLIQGKRDLNPQPLICPATSVAGWSAYQQKEQALARQINLDLESPQDVKKVMKVVPELHSSGLSPAKQRPPITCGTNLTAKRVDASKACSVLLGSTLPNRCACKHQCE</sequence>
<dbReference type="Gramene" id="ERM97544">
    <property type="protein sequence ID" value="ERM97544"/>
    <property type="gene ID" value="AMTR_s04720p00001590"/>
</dbReference>
<evidence type="ECO:0000256" key="1">
    <source>
        <dbReference type="SAM" id="MobiDB-lite"/>
    </source>
</evidence>
<evidence type="ECO:0000313" key="3">
    <source>
        <dbReference type="Proteomes" id="UP000017836"/>
    </source>
</evidence>
<organism evidence="2 3">
    <name type="scientific">Amborella trichopoda</name>
    <dbReference type="NCBI Taxonomy" id="13333"/>
    <lineage>
        <taxon>Eukaryota</taxon>
        <taxon>Viridiplantae</taxon>
        <taxon>Streptophyta</taxon>
        <taxon>Embryophyta</taxon>
        <taxon>Tracheophyta</taxon>
        <taxon>Spermatophyta</taxon>
        <taxon>Magnoliopsida</taxon>
        <taxon>Amborellales</taxon>
        <taxon>Amborellaceae</taxon>
        <taxon>Amborella</taxon>
    </lineage>
</organism>
<dbReference type="Proteomes" id="UP000017836">
    <property type="component" value="Unassembled WGS sequence"/>
</dbReference>
<dbReference type="EMBL" id="KI396094">
    <property type="protein sequence ID" value="ERM97544.1"/>
    <property type="molecule type" value="Genomic_DNA"/>
</dbReference>
<dbReference type="AlphaFoldDB" id="U5D086"/>
<keyword evidence="3" id="KW-1185">Reference proteome</keyword>